<dbReference type="PANTHER" id="PTHR43156">
    <property type="entry name" value="STAGE II SPORULATION PROTEIN E-RELATED"/>
    <property type="match status" value="1"/>
</dbReference>
<dbReference type="PROSITE" id="PS50885">
    <property type="entry name" value="HAMP"/>
    <property type="match status" value="1"/>
</dbReference>
<dbReference type="PANTHER" id="PTHR43156:SF2">
    <property type="entry name" value="STAGE II SPORULATION PROTEIN E"/>
    <property type="match status" value="1"/>
</dbReference>
<dbReference type="Pfam" id="PF22673">
    <property type="entry name" value="MCP-like_PDC_1"/>
    <property type="match status" value="1"/>
</dbReference>
<organism evidence="4 5">
    <name type="scientific">Desulfarculus baarsii (strain ATCC 33931 / DSM 2075 / LMG 7858 / VKM B-1802 / 2st14)</name>
    <dbReference type="NCBI Taxonomy" id="644282"/>
    <lineage>
        <taxon>Bacteria</taxon>
        <taxon>Pseudomonadati</taxon>
        <taxon>Thermodesulfobacteriota</taxon>
        <taxon>Desulfarculia</taxon>
        <taxon>Desulfarculales</taxon>
        <taxon>Desulfarculaceae</taxon>
        <taxon>Desulfarculus</taxon>
    </lineage>
</organism>
<dbReference type="STRING" id="644282.Deba_3182"/>
<evidence type="ECO:0000259" key="3">
    <source>
        <dbReference type="PROSITE" id="PS50885"/>
    </source>
</evidence>
<accession>E1QLV0</accession>
<dbReference type="eggNOG" id="COG2208">
    <property type="taxonomic scope" value="Bacteria"/>
</dbReference>
<dbReference type="CDD" id="cd06225">
    <property type="entry name" value="HAMP"/>
    <property type="match status" value="1"/>
</dbReference>
<evidence type="ECO:0000313" key="4">
    <source>
        <dbReference type="EMBL" id="ADK86535.1"/>
    </source>
</evidence>
<dbReference type="Proteomes" id="UP000009047">
    <property type="component" value="Chromosome"/>
</dbReference>
<keyword evidence="2" id="KW-0812">Transmembrane</keyword>
<keyword evidence="2" id="KW-1133">Transmembrane helix</keyword>
<dbReference type="OrthoDB" id="9802500at2"/>
<dbReference type="KEGG" id="dbr:Deba_3182"/>
<dbReference type="eggNOG" id="COG2770">
    <property type="taxonomic scope" value="Bacteria"/>
</dbReference>
<dbReference type="SUPFAM" id="SSF103190">
    <property type="entry name" value="Sensory domain-like"/>
    <property type="match status" value="1"/>
</dbReference>
<dbReference type="GO" id="GO:0016020">
    <property type="term" value="C:membrane"/>
    <property type="evidence" value="ECO:0007669"/>
    <property type="project" value="InterPro"/>
</dbReference>
<dbReference type="HOGENOM" id="CLU_020306_0_0_7"/>
<dbReference type="Gene3D" id="6.10.340.10">
    <property type="match status" value="1"/>
</dbReference>
<feature type="transmembrane region" description="Helical" evidence="2">
    <location>
        <begin position="311"/>
        <end position="332"/>
    </location>
</feature>
<dbReference type="InterPro" id="IPR029151">
    <property type="entry name" value="Sensor-like_sf"/>
</dbReference>
<dbReference type="RefSeq" id="WP_013259971.1">
    <property type="nucleotide sequence ID" value="NC_014365.1"/>
</dbReference>
<dbReference type="GO" id="GO:0007165">
    <property type="term" value="P:signal transduction"/>
    <property type="evidence" value="ECO:0007669"/>
    <property type="project" value="InterPro"/>
</dbReference>
<dbReference type="Gene3D" id="3.30.450.20">
    <property type="entry name" value="PAS domain"/>
    <property type="match status" value="2"/>
</dbReference>
<keyword evidence="5" id="KW-1185">Reference proteome</keyword>
<protein>
    <submittedName>
        <fullName evidence="4">Protein serine/threonine phosphatase</fullName>
    </submittedName>
</protein>
<dbReference type="Pfam" id="PF07228">
    <property type="entry name" value="SpoIIE"/>
    <property type="match status" value="1"/>
</dbReference>
<dbReference type="SUPFAM" id="SSF158472">
    <property type="entry name" value="HAMP domain-like"/>
    <property type="match status" value="1"/>
</dbReference>
<dbReference type="InterPro" id="IPR003660">
    <property type="entry name" value="HAMP_dom"/>
</dbReference>
<dbReference type="Pfam" id="PF00672">
    <property type="entry name" value="HAMP"/>
    <property type="match status" value="1"/>
</dbReference>
<sequence>MRPRVLKLRSRFVLSVAAGVLAIGAAMGVISFHEGRAALLEAKSAELAMMAGHQAARVALRLTRVADRPLVAATALELTPKPSLEHLRELVERIMAKAPEVFGMAVAFAPNSYDPAVRLHSPYFFRGPNGIETSNLNSADYDYPNQDWYKIPALLKRPVWSEPYFDEGGGNVLMSTFSAPLMQGGQVGGVVTADVSLQSLERQVADLTVGRNGFAFVISASGRFLAAPKAQWVMRETIFSLAEGAGRDDLRALGKKMIGGQRGLVRVKSFLDGRDVWLAYAPVEGAGWSFGVVIPEDDVMAPVWELAKRQAMTVFGGLAAMLLVVWLLVLGLTSPLRRLSAAAAHLAEGDLATTVDDVRPGDEIGDLAESFNRMVADLRRHVEELTATTAIKERIQSELDTAYQIQQSILPRTYPAFPQRPEMDLFAKTIPAREVGGDFYDFFMLSPDTVGLVVGDVSGKGVPAALFMTVARTLIKNAAAHYSRPADVLAEVNAQIMPENEMCMFVTVFYGIYAISTGELVYTCAGHPAPMMRRADGTVSRMEQIPGMAVGFFEGIELEQCTITLEPGDSMLVFTDGLDESIDIDGKMFGMQRALDWYAQVGSDLDAPAMIDSLIECHGQYTAGTEKFDDLTMLFLRRKF</sequence>
<evidence type="ECO:0000256" key="2">
    <source>
        <dbReference type="SAM" id="Phobius"/>
    </source>
</evidence>
<dbReference type="InterPro" id="IPR001932">
    <property type="entry name" value="PPM-type_phosphatase-like_dom"/>
</dbReference>
<dbReference type="InterPro" id="IPR052016">
    <property type="entry name" value="Bact_Sigma-Reg"/>
</dbReference>
<gene>
    <name evidence="4" type="ordered locus">Deba_3182</name>
</gene>
<proteinExistence type="predicted"/>
<dbReference type="InterPro" id="IPR036457">
    <property type="entry name" value="PPM-type-like_dom_sf"/>
</dbReference>
<reference evidence="4 5" key="1">
    <citation type="journal article" date="2010" name="Stand. Genomic Sci.">
        <title>Complete genome sequence of Desulfarculus baarsii type strain (2st14).</title>
        <authorList>
            <person name="Sun H."/>
            <person name="Spring S."/>
            <person name="Lapidus A."/>
            <person name="Davenport K."/>
            <person name="Del Rio T.G."/>
            <person name="Tice H."/>
            <person name="Nolan M."/>
            <person name="Copeland A."/>
            <person name="Cheng J.F."/>
            <person name="Lucas S."/>
            <person name="Tapia R."/>
            <person name="Goodwin L."/>
            <person name="Pitluck S."/>
            <person name="Ivanova N."/>
            <person name="Pagani I."/>
            <person name="Mavromatis K."/>
            <person name="Ovchinnikova G."/>
            <person name="Pati A."/>
            <person name="Chen A."/>
            <person name="Palaniappan K."/>
            <person name="Hauser L."/>
            <person name="Chang Y.J."/>
            <person name="Jeffries C.D."/>
            <person name="Detter J.C."/>
            <person name="Han C."/>
            <person name="Rohde M."/>
            <person name="Brambilla E."/>
            <person name="Goker M."/>
            <person name="Woyke T."/>
            <person name="Bristow J."/>
            <person name="Eisen J.A."/>
            <person name="Markowitz V."/>
            <person name="Hugenholtz P."/>
            <person name="Kyrpides N.C."/>
            <person name="Klenk H.P."/>
            <person name="Land M."/>
        </authorList>
    </citation>
    <scope>NUCLEOTIDE SEQUENCE [LARGE SCALE GENOMIC DNA]</scope>
    <source>
        <strain evidence="5">ATCC 33931 / DSM 2075 / LMG 7858 / VKM B-1802 / 2st14</strain>
    </source>
</reference>
<evidence type="ECO:0000256" key="1">
    <source>
        <dbReference type="ARBA" id="ARBA00022801"/>
    </source>
</evidence>
<dbReference type="AlphaFoldDB" id="E1QLV0"/>
<dbReference type="SMART" id="SM00304">
    <property type="entry name" value="HAMP"/>
    <property type="match status" value="1"/>
</dbReference>
<dbReference type="GO" id="GO:0016791">
    <property type="term" value="F:phosphatase activity"/>
    <property type="evidence" value="ECO:0007669"/>
    <property type="project" value="TreeGrafter"/>
</dbReference>
<evidence type="ECO:0000313" key="5">
    <source>
        <dbReference type="Proteomes" id="UP000009047"/>
    </source>
</evidence>
<dbReference type="SUPFAM" id="SSF81606">
    <property type="entry name" value="PP2C-like"/>
    <property type="match status" value="1"/>
</dbReference>
<keyword evidence="2" id="KW-0472">Membrane</keyword>
<keyword evidence="1" id="KW-0378">Hydrolase</keyword>
<dbReference type="SMART" id="SM00331">
    <property type="entry name" value="PP2C_SIG"/>
    <property type="match status" value="1"/>
</dbReference>
<name>E1QLV0_DESB2</name>
<feature type="domain" description="HAMP" evidence="3">
    <location>
        <begin position="330"/>
        <end position="383"/>
    </location>
</feature>
<dbReference type="EMBL" id="CP002085">
    <property type="protein sequence ID" value="ADK86535.1"/>
    <property type="molecule type" value="Genomic_DNA"/>
</dbReference>
<dbReference type="CDD" id="cd12913">
    <property type="entry name" value="PDC1_MCP_like"/>
    <property type="match status" value="1"/>
</dbReference>
<dbReference type="Gene3D" id="3.60.40.10">
    <property type="entry name" value="PPM-type phosphatase domain"/>
    <property type="match status" value="1"/>
</dbReference>
<dbReference type="CDD" id="cd12912">
    <property type="entry name" value="PDC2_MCP_like"/>
    <property type="match status" value="1"/>
</dbReference>